<keyword evidence="7" id="KW-1185">Reference proteome</keyword>
<dbReference type="EMBL" id="SJSK01000001">
    <property type="protein sequence ID" value="TCC93415.1"/>
    <property type="molecule type" value="Genomic_DNA"/>
</dbReference>
<gene>
    <name evidence="6" type="ORF">EZ428_01180</name>
</gene>
<dbReference type="PANTHER" id="PTHR10434:SF11">
    <property type="entry name" value="1-ACYL-SN-GLYCEROL-3-PHOSPHATE ACYLTRANSFERASE"/>
    <property type="match status" value="1"/>
</dbReference>
<dbReference type="Pfam" id="PF01553">
    <property type="entry name" value="Acyltransferase"/>
    <property type="match status" value="1"/>
</dbReference>
<keyword evidence="2 6" id="KW-0808">Transferase</keyword>
<dbReference type="AlphaFoldDB" id="A0A4R0N171"/>
<evidence type="ECO:0000256" key="3">
    <source>
        <dbReference type="ARBA" id="ARBA00023315"/>
    </source>
</evidence>
<dbReference type="SUPFAM" id="SSF69593">
    <property type="entry name" value="Glycerol-3-phosphate (1)-acyltransferase"/>
    <property type="match status" value="1"/>
</dbReference>
<dbReference type="InterPro" id="IPR002123">
    <property type="entry name" value="Plipid/glycerol_acylTrfase"/>
</dbReference>
<dbReference type="SMART" id="SM00563">
    <property type="entry name" value="PlsC"/>
    <property type="match status" value="1"/>
</dbReference>
<keyword evidence="4" id="KW-0812">Transmembrane</keyword>
<dbReference type="CDD" id="cd07989">
    <property type="entry name" value="LPLAT_AGPAT-like"/>
    <property type="match status" value="1"/>
</dbReference>
<dbReference type="PANTHER" id="PTHR10434">
    <property type="entry name" value="1-ACYL-SN-GLYCEROL-3-PHOSPHATE ACYLTRANSFERASE"/>
    <property type="match status" value="1"/>
</dbReference>
<feature type="transmembrane region" description="Helical" evidence="4">
    <location>
        <begin position="44"/>
        <end position="64"/>
    </location>
</feature>
<keyword evidence="4" id="KW-0472">Membrane</keyword>
<comment type="caution">
    <text evidence="6">The sequence shown here is derived from an EMBL/GenBank/DDBJ whole genome shotgun (WGS) entry which is preliminary data.</text>
</comment>
<feature type="transmembrane region" description="Helical" evidence="4">
    <location>
        <begin position="12"/>
        <end position="32"/>
    </location>
</feature>
<keyword evidence="4" id="KW-1133">Transmembrane helix</keyword>
<accession>A0A4R0N171</accession>
<dbReference type="GO" id="GO:0006654">
    <property type="term" value="P:phosphatidic acid biosynthetic process"/>
    <property type="evidence" value="ECO:0007669"/>
    <property type="project" value="TreeGrafter"/>
</dbReference>
<protein>
    <submittedName>
        <fullName evidence="6">1-acyl-sn-glycerol-3-phosphate acyltransferase</fullName>
    </submittedName>
</protein>
<name>A0A4R0N171_9SPHI</name>
<dbReference type="OrthoDB" id="9803035at2"/>
<evidence type="ECO:0000259" key="5">
    <source>
        <dbReference type="SMART" id="SM00563"/>
    </source>
</evidence>
<sequence length="258" mass="29447">MSKFLGYIFGPIFNIVFFLFLCIFHPIQWICFRAFGYKAHKVSVDILNFFLTYCNWVLFNSVTFKNDQNLPTDNPIIFVANHQSMYDIPGIIWFLKQHHPKFISKIELTKNIPSISYNLRVGGGANINRKDSKQSISELIKLGRRMKENTWSTVIFAEGTRAKDGNIKPFNVGGIATLLKVVPDALIVPIAIENSWKIVRYGKFFLTVGNPIKWTVLNPVNKADKNAEEIVLAAENAIREKLHQAIRLPDLDTNSMKS</sequence>
<evidence type="ECO:0000256" key="4">
    <source>
        <dbReference type="SAM" id="Phobius"/>
    </source>
</evidence>
<feature type="domain" description="Phospholipid/glycerol acyltransferase" evidence="5">
    <location>
        <begin position="76"/>
        <end position="195"/>
    </location>
</feature>
<reference evidence="6 7" key="1">
    <citation type="submission" date="2019-02" db="EMBL/GenBank/DDBJ databases">
        <title>Pedobacter sp. RP-1-13 sp. nov., isolated from Arctic soil.</title>
        <authorList>
            <person name="Dahal R.H."/>
        </authorList>
    </citation>
    <scope>NUCLEOTIDE SEQUENCE [LARGE SCALE GENOMIC DNA]</scope>
    <source>
        <strain evidence="6 7">RP-1-13</strain>
    </source>
</reference>
<dbReference type="Proteomes" id="UP000292884">
    <property type="component" value="Unassembled WGS sequence"/>
</dbReference>
<evidence type="ECO:0000313" key="6">
    <source>
        <dbReference type="EMBL" id="TCC93415.1"/>
    </source>
</evidence>
<comment type="pathway">
    <text evidence="1">Lipid metabolism.</text>
</comment>
<evidence type="ECO:0000256" key="2">
    <source>
        <dbReference type="ARBA" id="ARBA00022679"/>
    </source>
</evidence>
<proteinExistence type="predicted"/>
<organism evidence="6 7">
    <name type="scientific">Pedobacter frigiditerrae</name>
    <dbReference type="NCBI Taxonomy" id="2530452"/>
    <lineage>
        <taxon>Bacteria</taxon>
        <taxon>Pseudomonadati</taxon>
        <taxon>Bacteroidota</taxon>
        <taxon>Sphingobacteriia</taxon>
        <taxon>Sphingobacteriales</taxon>
        <taxon>Sphingobacteriaceae</taxon>
        <taxon>Pedobacter</taxon>
    </lineage>
</organism>
<keyword evidence="3 6" id="KW-0012">Acyltransferase</keyword>
<evidence type="ECO:0000256" key="1">
    <source>
        <dbReference type="ARBA" id="ARBA00005189"/>
    </source>
</evidence>
<dbReference type="RefSeq" id="WP_131551283.1">
    <property type="nucleotide sequence ID" value="NZ_SJSK01000001.1"/>
</dbReference>
<evidence type="ECO:0000313" key="7">
    <source>
        <dbReference type="Proteomes" id="UP000292884"/>
    </source>
</evidence>
<dbReference type="GO" id="GO:0003841">
    <property type="term" value="F:1-acylglycerol-3-phosphate O-acyltransferase activity"/>
    <property type="evidence" value="ECO:0007669"/>
    <property type="project" value="TreeGrafter"/>
</dbReference>